<dbReference type="Gramene" id="Os02t0528550-00">
    <property type="protein sequence ID" value="Os02t0528550-00"/>
    <property type="gene ID" value="Os02g0528550"/>
</dbReference>
<name>A0A0P0VK18_ORYSJ</name>
<dbReference type="InParanoid" id="A0A0P0VK18"/>
<reference evidence="2" key="1">
    <citation type="journal article" date="2005" name="Nature">
        <title>The map-based sequence of the rice genome.</title>
        <authorList>
            <consortium name="International rice genome sequencing project (IRGSP)"/>
            <person name="Matsumoto T."/>
            <person name="Wu J."/>
            <person name="Kanamori H."/>
            <person name="Katayose Y."/>
            <person name="Fujisawa M."/>
            <person name="Namiki N."/>
            <person name="Mizuno H."/>
            <person name="Yamamoto K."/>
            <person name="Antonio B.A."/>
            <person name="Baba T."/>
            <person name="Sakata K."/>
            <person name="Nagamura Y."/>
            <person name="Aoki H."/>
            <person name="Arikawa K."/>
            <person name="Arita K."/>
            <person name="Bito T."/>
            <person name="Chiden Y."/>
            <person name="Fujitsuka N."/>
            <person name="Fukunaka R."/>
            <person name="Hamada M."/>
            <person name="Harada C."/>
            <person name="Hayashi A."/>
            <person name="Hijishita S."/>
            <person name="Honda M."/>
            <person name="Hosokawa S."/>
            <person name="Ichikawa Y."/>
            <person name="Idonuma A."/>
            <person name="Iijima M."/>
            <person name="Ikeda M."/>
            <person name="Ikeno M."/>
            <person name="Ito K."/>
            <person name="Ito S."/>
            <person name="Ito T."/>
            <person name="Ito Y."/>
            <person name="Ito Y."/>
            <person name="Iwabuchi A."/>
            <person name="Kamiya K."/>
            <person name="Karasawa W."/>
            <person name="Kurita K."/>
            <person name="Katagiri S."/>
            <person name="Kikuta A."/>
            <person name="Kobayashi H."/>
            <person name="Kobayashi N."/>
            <person name="Machita K."/>
            <person name="Maehara T."/>
            <person name="Masukawa M."/>
            <person name="Mizubayashi T."/>
            <person name="Mukai Y."/>
            <person name="Nagasaki H."/>
            <person name="Nagata Y."/>
            <person name="Naito S."/>
            <person name="Nakashima M."/>
            <person name="Nakama Y."/>
            <person name="Nakamichi Y."/>
            <person name="Nakamura M."/>
            <person name="Meguro A."/>
            <person name="Negishi M."/>
            <person name="Ohta I."/>
            <person name="Ohta T."/>
            <person name="Okamoto M."/>
            <person name="Ono N."/>
            <person name="Saji S."/>
            <person name="Sakaguchi M."/>
            <person name="Sakai K."/>
            <person name="Shibata M."/>
            <person name="Shimokawa T."/>
            <person name="Song J."/>
            <person name="Takazaki Y."/>
            <person name="Terasawa K."/>
            <person name="Tsugane M."/>
            <person name="Tsuji K."/>
            <person name="Ueda S."/>
            <person name="Waki K."/>
            <person name="Yamagata H."/>
            <person name="Yamamoto M."/>
            <person name="Yamamoto S."/>
            <person name="Yamane H."/>
            <person name="Yoshiki S."/>
            <person name="Yoshihara R."/>
            <person name="Yukawa K."/>
            <person name="Zhong H."/>
            <person name="Yano M."/>
            <person name="Yuan Q."/>
            <person name="Ouyang S."/>
            <person name="Liu J."/>
            <person name="Jones K.M."/>
            <person name="Gansberger K."/>
            <person name="Moffat K."/>
            <person name="Hill J."/>
            <person name="Bera J."/>
            <person name="Fadrosh D."/>
            <person name="Jin S."/>
            <person name="Johri S."/>
            <person name="Kim M."/>
            <person name="Overton L."/>
            <person name="Reardon M."/>
            <person name="Tsitrin T."/>
            <person name="Vuong H."/>
            <person name="Weaver B."/>
            <person name="Ciecko A."/>
            <person name="Tallon L."/>
            <person name="Jackson J."/>
            <person name="Pai G."/>
            <person name="Aken S.V."/>
            <person name="Utterback T."/>
            <person name="Reidmuller S."/>
            <person name="Feldblyum T."/>
            <person name="Hsiao J."/>
            <person name="Zismann V."/>
            <person name="Iobst S."/>
            <person name="de Vazeille A.R."/>
            <person name="Buell C.R."/>
            <person name="Ying K."/>
            <person name="Li Y."/>
            <person name="Lu T."/>
            <person name="Huang Y."/>
            <person name="Zhao Q."/>
            <person name="Feng Q."/>
            <person name="Zhang L."/>
            <person name="Zhu J."/>
            <person name="Weng Q."/>
            <person name="Mu J."/>
            <person name="Lu Y."/>
            <person name="Fan D."/>
            <person name="Liu Y."/>
            <person name="Guan J."/>
            <person name="Zhang Y."/>
            <person name="Yu S."/>
            <person name="Liu X."/>
            <person name="Zhang Y."/>
            <person name="Hong G."/>
            <person name="Han B."/>
            <person name="Choisne N."/>
            <person name="Demange N."/>
            <person name="Orjeda G."/>
            <person name="Samain S."/>
            <person name="Cattolico L."/>
            <person name="Pelletier E."/>
            <person name="Couloux A."/>
            <person name="Segurens B."/>
            <person name="Wincker P."/>
            <person name="D'Hont A."/>
            <person name="Scarpelli C."/>
            <person name="Weissenbach J."/>
            <person name="Salanoubat M."/>
            <person name="Quetier F."/>
            <person name="Yu Y."/>
            <person name="Kim H.R."/>
            <person name="Rambo T."/>
            <person name="Currie J."/>
            <person name="Collura K."/>
            <person name="Luo M."/>
            <person name="Yang T."/>
            <person name="Ammiraju J.S.S."/>
            <person name="Engler F."/>
            <person name="Soderlund C."/>
            <person name="Wing R.A."/>
            <person name="Palmer L.E."/>
            <person name="de la Bastide M."/>
            <person name="Spiegel L."/>
            <person name="Nascimento L."/>
            <person name="Zutavern T."/>
            <person name="O'Shaughnessy A."/>
            <person name="Dike S."/>
            <person name="Dedhia N."/>
            <person name="Preston R."/>
            <person name="Balija V."/>
            <person name="McCombie W.R."/>
            <person name="Chow T."/>
            <person name="Chen H."/>
            <person name="Chung M."/>
            <person name="Chen C."/>
            <person name="Shaw J."/>
            <person name="Wu H."/>
            <person name="Hsiao K."/>
            <person name="Chao Y."/>
            <person name="Chu M."/>
            <person name="Cheng C."/>
            <person name="Hour A."/>
            <person name="Lee P."/>
            <person name="Lin S."/>
            <person name="Lin Y."/>
            <person name="Liou J."/>
            <person name="Liu S."/>
            <person name="Hsing Y."/>
            <person name="Raghuvanshi S."/>
            <person name="Mohanty A."/>
            <person name="Bharti A.K."/>
            <person name="Gaur A."/>
            <person name="Gupta V."/>
            <person name="Kumar D."/>
            <person name="Ravi V."/>
            <person name="Vij S."/>
            <person name="Kapur A."/>
            <person name="Khurana P."/>
            <person name="Khurana P."/>
            <person name="Khurana J.P."/>
            <person name="Tyagi A.K."/>
            <person name="Gaikwad K."/>
            <person name="Singh A."/>
            <person name="Dalal V."/>
            <person name="Srivastava S."/>
            <person name="Dixit A."/>
            <person name="Pal A.K."/>
            <person name="Ghazi I.A."/>
            <person name="Yadav M."/>
            <person name="Pandit A."/>
            <person name="Bhargava A."/>
            <person name="Sureshbabu K."/>
            <person name="Batra K."/>
            <person name="Sharma T.R."/>
            <person name="Mohapatra T."/>
            <person name="Singh N.K."/>
            <person name="Messing J."/>
            <person name="Nelson A.B."/>
            <person name="Fuks G."/>
            <person name="Kavchok S."/>
            <person name="Keizer G."/>
            <person name="Linton E."/>
            <person name="Llaca V."/>
            <person name="Song R."/>
            <person name="Tanyolac B."/>
            <person name="Young S."/>
            <person name="Ho-Il K."/>
            <person name="Hahn J.H."/>
            <person name="Sangsakoo G."/>
            <person name="Vanavichit A."/>
            <person name="de Mattos Luiz.A.T."/>
            <person name="Zimmer P.D."/>
            <person name="Malone G."/>
            <person name="Dellagostin O."/>
            <person name="de Oliveira A.C."/>
            <person name="Bevan M."/>
            <person name="Bancroft I."/>
            <person name="Minx P."/>
            <person name="Cordum H."/>
            <person name="Wilson R."/>
            <person name="Cheng Z."/>
            <person name="Jin W."/>
            <person name="Jiang J."/>
            <person name="Leong S.A."/>
            <person name="Iwama H."/>
            <person name="Gojobori T."/>
            <person name="Itoh T."/>
            <person name="Niimura Y."/>
            <person name="Fujii Y."/>
            <person name="Habara T."/>
            <person name="Sakai H."/>
            <person name="Sato Y."/>
            <person name="Wilson G."/>
            <person name="Kumar K."/>
            <person name="McCouch S."/>
            <person name="Juretic N."/>
            <person name="Hoen D."/>
            <person name="Wright S."/>
            <person name="Bruskiewich R."/>
            <person name="Bureau T."/>
            <person name="Miyao A."/>
            <person name="Hirochika H."/>
            <person name="Nishikawa T."/>
            <person name="Kadowaki K."/>
            <person name="Sugiura M."/>
            <person name="Burr B."/>
            <person name="Sasaki T."/>
        </authorList>
    </citation>
    <scope>NUCLEOTIDE SEQUENCE [LARGE SCALE GENOMIC DNA]</scope>
    <source>
        <strain evidence="2">cv. Nipponbare</strain>
    </source>
</reference>
<sequence length="54" mass="5785">LINYLLVKTAGKQTAHDEQATNPTMPITVPSTNPAPIIITVPSKNPTITIPFQS</sequence>
<protein>
    <submittedName>
        <fullName evidence="1">Os02g0528550 protein</fullName>
    </submittedName>
</protein>
<keyword evidence="2" id="KW-1185">Reference proteome</keyword>
<dbReference type="EMBL" id="AP014958">
    <property type="protein sequence ID" value="BAS79014.1"/>
    <property type="molecule type" value="Genomic_DNA"/>
</dbReference>
<dbReference type="AlphaFoldDB" id="A0A0P0VK18"/>
<evidence type="ECO:0000313" key="2">
    <source>
        <dbReference type="Proteomes" id="UP000059680"/>
    </source>
</evidence>
<gene>
    <name evidence="1" type="ordered locus">Os02g0528550</name>
    <name evidence="1" type="ORF">OSNPB_020528550</name>
</gene>
<accession>A0A0P0VK18</accession>
<dbReference type="Proteomes" id="UP000059680">
    <property type="component" value="Chromosome 2"/>
</dbReference>
<organism evidence="1 2">
    <name type="scientific">Oryza sativa subsp. japonica</name>
    <name type="common">Rice</name>
    <dbReference type="NCBI Taxonomy" id="39947"/>
    <lineage>
        <taxon>Eukaryota</taxon>
        <taxon>Viridiplantae</taxon>
        <taxon>Streptophyta</taxon>
        <taxon>Embryophyta</taxon>
        <taxon>Tracheophyta</taxon>
        <taxon>Spermatophyta</taxon>
        <taxon>Magnoliopsida</taxon>
        <taxon>Liliopsida</taxon>
        <taxon>Poales</taxon>
        <taxon>Poaceae</taxon>
        <taxon>BOP clade</taxon>
        <taxon>Oryzoideae</taxon>
        <taxon>Oryzeae</taxon>
        <taxon>Oryzinae</taxon>
        <taxon>Oryza</taxon>
        <taxon>Oryza sativa</taxon>
    </lineage>
</organism>
<evidence type="ECO:0000313" key="1">
    <source>
        <dbReference type="EMBL" id="BAS79014.1"/>
    </source>
</evidence>
<dbReference type="STRING" id="39947.A0A0P0VK18"/>
<reference evidence="1 2" key="3">
    <citation type="journal article" date="2013" name="Rice">
        <title>Improvement of the Oryza sativa Nipponbare reference genome using next generation sequence and optical map data.</title>
        <authorList>
            <person name="Kawahara Y."/>
            <person name="de la Bastide M."/>
            <person name="Hamilton J.P."/>
            <person name="Kanamori H."/>
            <person name="McCombie W.R."/>
            <person name="Ouyang S."/>
            <person name="Schwartz D.C."/>
            <person name="Tanaka T."/>
            <person name="Wu J."/>
            <person name="Zhou S."/>
            <person name="Childs K.L."/>
            <person name="Davidson R.M."/>
            <person name="Lin H."/>
            <person name="Quesada-Ocampo L."/>
            <person name="Vaillancourt B."/>
            <person name="Sakai H."/>
            <person name="Lee S.S."/>
            <person name="Kim J."/>
            <person name="Numa H."/>
            <person name="Itoh T."/>
            <person name="Buell C.R."/>
            <person name="Matsumoto T."/>
        </authorList>
    </citation>
    <scope>NUCLEOTIDE SEQUENCE [LARGE SCALE GENOMIC DNA]</scope>
    <source>
        <strain evidence="2">cv. Nipponbare</strain>
    </source>
</reference>
<proteinExistence type="predicted"/>
<reference evidence="1 2" key="2">
    <citation type="journal article" date="2013" name="Plant Cell Physiol.">
        <title>Rice Annotation Project Database (RAP-DB): an integrative and interactive database for rice genomics.</title>
        <authorList>
            <person name="Sakai H."/>
            <person name="Lee S.S."/>
            <person name="Tanaka T."/>
            <person name="Numa H."/>
            <person name="Kim J."/>
            <person name="Kawahara Y."/>
            <person name="Wakimoto H."/>
            <person name="Yang C.C."/>
            <person name="Iwamoto M."/>
            <person name="Abe T."/>
            <person name="Yamada Y."/>
            <person name="Muto A."/>
            <person name="Inokuchi H."/>
            <person name="Ikemura T."/>
            <person name="Matsumoto T."/>
            <person name="Sasaki T."/>
            <person name="Itoh T."/>
        </authorList>
    </citation>
    <scope>NUCLEOTIDE SEQUENCE [LARGE SCALE GENOMIC DNA]</scope>
    <source>
        <strain evidence="2">cv. Nipponbare</strain>
    </source>
</reference>
<dbReference type="PaxDb" id="39947-A0A0P0VK18"/>
<feature type="non-terminal residue" evidence="1">
    <location>
        <position position="1"/>
    </location>
</feature>